<sequence>MRASIVGILVLLCAVCVSCVHAAAYIKFDGVDGESTSSDDPHKEWIPILSSSLTSVQGPFRLSFLASAKTMRLVQHLVARERLTEVVIEFVQDDETPQNKSDNCALPYLRYELKDVLISSYSVSGAASGVPTEEVAFNYAVVQGTFYEVDSDCTSSRPAQAFSAMNQ</sequence>
<gene>
    <name evidence="2" type="ORF">FVE85_5958</name>
</gene>
<dbReference type="Proteomes" id="UP000324585">
    <property type="component" value="Unassembled WGS sequence"/>
</dbReference>
<feature type="signal peptide" evidence="1">
    <location>
        <begin position="1"/>
        <end position="22"/>
    </location>
</feature>
<dbReference type="Pfam" id="PF05638">
    <property type="entry name" value="T6SS_HCP"/>
    <property type="match status" value="1"/>
</dbReference>
<dbReference type="Gene3D" id="2.30.110.20">
    <property type="entry name" value="Hcp1-like"/>
    <property type="match status" value="1"/>
</dbReference>
<dbReference type="InterPro" id="IPR036624">
    <property type="entry name" value="Hcp1-lik_sf"/>
</dbReference>
<dbReference type="InterPro" id="IPR053165">
    <property type="entry name" value="HSI-I_assembly_Hcp1"/>
</dbReference>
<evidence type="ECO:0000313" key="2">
    <source>
        <dbReference type="EMBL" id="KAA8498373.1"/>
    </source>
</evidence>
<keyword evidence="3" id="KW-1185">Reference proteome</keyword>
<reference evidence="3" key="1">
    <citation type="journal article" date="2019" name="Nat. Commun.">
        <title>Expansion of phycobilisome linker gene families in mesophilic red algae.</title>
        <authorList>
            <person name="Lee J."/>
            <person name="Kim D."/>
            <person name="Bhattacharya D."/>
            <person name="Yoon H.S."/>
        </authorList>
    </citation>
    <scope>NUCLEOTIDE SEQUENCE [LARGE SCALE GENOMIC DNA]</scope>
    <source>
        <strain evidence="3">CCMP 1328</strain>
    </source>
</reference>
<dbReference type="InterPro" id="IPR008514">
    <property type="entry name" value="T6SS_Hcp"/>
</dbReference>
<proteinExistence type="predicted"/>
<protein>
    <submittedName>
        <fullName evidence="2">Uncharacterized protein</fullName>
    </submittedName>
</protein>
<evidence type="ECO:0000313" key="3">
    <source>
        <dbReference type="Proteomes" id="UP000324585"/>
    </source>
</evidence>
<name>A0A5J4Z6B1_PORPP</name>
<dbReference type="AlphaFoldDB" id="A0A5J4Z6B1"/>
<accession>A0A5J4Z6B1</accession>
<dbReference type="EMBL" id="VRMN01000001">
    <property type="protein sequence ID" value="KAA8498373.1"/>
    <property type="molecule type" value="Genomic_DNA"/>
</dbReference>
<organism evidence="2 3">
    <name type="scientific">Porphyridium purpureum</name>
    <name type="common">Red alga</name>
    <name type="synonym">Porphyridium cruentum</name>
    <dbReference type="NCBI Taxonomy" id="35688"/>
    <lineage>
        <taxon>Eukaryota</taxon>
        <taxon>Rhodophyta</taxon>
        <taxon>Bangiophyceae</taxon>
        <taxon>Porphyridiales</taxon>
        <taxon>Porphyridiaceae</taxon>
        <taxon>Porphyridium</taxon>
    </lineage>
</organism>
<feature type="chain" id="PRO_5023872203" evidence="1">
    <location>
        <begin position="23"/>
        <end position="167"/>
    </location>
</feature>
<dbReference type="PANTHER" id="PTHR36152:SF1">
    <property type="entry name" value="UBIQUITIN-LIKE DOMAIN-CONTAINING PROTEIN"/>
    <property type="match status" value="1"/>
</dbReference>
<evidence type="ECO:0000256" key="1">
    <source>
        <dbReference type="SAM" id="SignalP"/>
    </source>
</evidence>
<dbReference type="SUPFAM" id="SSF141452">
    <property type="entry name" value="Hcp1-like"/>
    <property type="match status" value="1"/>
</dbReference>
<comment type="caution">
    <text evidence="2">The sequence shown here is derived from an EMBL/GenBank/DDBJ whole genome shotgun (WGS) entry which is preliminary data.</text>
</comment>
<dbReference type="PANTHER" id="PTHR36152">
    <property type="entry name" value="CYTOPLASMIC PROTEIN-RELATED"/>
    <property type="match status" value="1"/>
</dbReference>
<keyword evidence="1" id="KW-0732">Signal</keyword>